<evidence type="ECO:0000313" key="3">
    <source>
        <dbReference type="Proteomes" id="UP000038750"/>
    </source>
</evidence>
<protein>
    <submittedName>
        <fullName evidence="2">Chromosome partitioning protein ParA</fullName>
    </submittedName>
    <submittedName>
        <fullName evidence="1">Chromosome segregation ATPase</fullName>
    </submittedName>
</protein>
<reference evidence="1 3" key="1">
    <citation type="submission" date="2015-03" db="EMBL/GenBank/DDBJ databases">
        <authorList>
            <person name="Murphy D."/>
        </authorList>
    </citation>
    <scope>NUCLEOTIDE SEQUENCE [LARGE SCALE GENOMIC DNA]</scope>
    <source>
        <strain evidence="1 3">BR165/97</strain>
    </source>
</reference>
<sequence length="97" mass="11163">MNDNDSIQSMLGDLHSRYSKLLSDLEKLKGFQQQIIFLKEKAKNDSKARETLIRLNEAFPNGLNQEKAQMMASITNMKVQFKQLETQLRNISSGEIM</sequence>
<dbReference type="OrthoDB" id="6480207at2"/>
<dbReference type="eggNOG" id="ENOG502ZR6N">
    <property type="taxonomic scope" value="Bacteria"/>
</dbReference>
<dbReference type="KEGG" id="yin:CH53_1431"/>
<evidence type="ECO:0000313" key="4">
    <source>
        <dbReference type="Proteomes" id="UP000424966"/>
    </source>
</evidence>
<keyword evidence="4" id="KW-1185">Reference proteome</keyword>
<dbReference type="Proteomes" id="UP000038750">
    <property type="component" value="Unassembled WGS sequence"/>
</dbReference>
<dbReference type="GeneID" id="58049253"/>
<accession>A0A0T9M2C0</accession>
<reference evidence="2 4" key="2">
    <citation type="submission" date="2019-11" db="EMBL/GenBank/DDBJ databases">
        <title>FDA dAtabase for Regulatory Grade micrObial Sequences (FDA-ARGOS): Supporting development and validation of Infectious Disease Dx tests.</title>
        <authorList>
            <person name="Patel R."/>
            <person name="Rucinski S."/>
            <person name="Tallon L."/>
            <person name="Sadzewicz L."/>
            <person name="Vavikolanu K."/>
            <person name="Mehta A."/>
            <person name="Aluvathingal J."/>
            <person name="Nadendla S."/>
            <person name="Nandy P."/>
            <person name="Geyer C."/>
            <person name="Yan Y."/>
            <person name="Sichtig H."/>
        </authorList>
    </citation>
    <scope>NUCLEOTIDE SEQUENCE [LARGE SCALE GENOMIC DNA]</scope>
    <source>
        <strain evidence="2 4">FDAARGOS_729</strain>
    </source>
</reference>
<dbReference type="Proteomes" id="UP000424966">
    <property type="component" value="Chromosome"/>
</dbReference>
<evidence type="ECO:0000313" key="2">
    <source>
        <dbReference type="EMBL" id="QGR69013.1"/>
    </source>
</evidence>
<organism evidence="1 3">
    <name type="scientific">Yersinia intermedia</name>
    <dbReference type="NCBI Taxonomy" id="631"/>
    <lineage>
        <taxon>Bacteria</taxon>
        <taxon>Pseudomonadati</taxon>
        <taxon>Pseudomonadota</taxon>
        <taxon>Gammaproteobacteria</taxon>
        <taxon>Enterobacterales</taxon>
        <taxon>Yersiniaceae</taxon>
        <taxon>Yersinia</taxon>
    </lineage>
</organism>
<name>A0A0T9M2C0_YERIN</name>
<evidence type="ECO:0000313" key="1">
    <source>
        <dbReference type="EMBL" id="CNF50757.1"/>
    </source>
</evidence>
<dbReference type="AlphaFoldDB" id="A0A0T9M2C0"/>
<dbReference type="RefSeq" id="WP_005187215.1">
    <property type="nucleotide sequence ID" value="NZ_CABHXJ010000110.1"/>
</dbReference>
<dbReference type="EMBL" id="CP046294">
    <property type="protein sequence ID" value="QGR69013.1"/>
    <property type="molecule type" value="Genomic_DNA"/>
</dbReference>
<dbReference type="STRING" id="631.CH53_1431"/>
<gene>
    <name evidence="1" type="ORF">ERS008530_01389</name>
    <name evidence="2" type="ORF">FOC37_00635</name>
</gene>
<proteinExistence type="predicted"/>
<dbReference type="EMBL" id="CPZJ01000004">
    <property type="protein sequence ID" value="CNF50757.1"/>
    <property type="molecule type" value="Genomic_DNA"/>
</dbReference>